<dbReference type="GO" id="GO:1901981">
    <property type="term" value="F:phosphatidylinositol phosphate binding"/>
    <property type="evidence" value="ECO:0007669"/>
    <property type="project" value="InterPro"/>
</dbReference>
<dbReference type="PROSITE" id="PS50003">
    <property type="entry name" value="PH_DOMAIN"/>
    <property type="match status" value="1"/>
</dbReference>
<evidence type="ECO:0000256" key="2">
    <source>
        <dbReference type="ARBA" id="ARBA00004496"/>
    </source>
</evidence>
<accession>A0A0E9PAA5</accession>
<dbReference type="Gene3D" id="2.30.29.30">
    <property type="entry name" value="Pleckstrin-homology domain (PH domain)/Phosphotyrosine-binding domain (PTB)"/>
    <property type="match status" value="1"/>
</dbReference>
<evidence type="ECO:0000256" key="8">
    <source>
        <dbReference type="ARBA" id="ARBA00041856"/>
    </source>
</evidence>
<dbReference type="Pfam" id="PF00169">
    <property type="entry name" value="PH"/>
    <property type="match status" value="1"/>
</dbReference>
<evidence type="ECO:0000256" key="7">
    <source>
        <dbReference type="ARBA" id="ARBA00040374"/>
    </source>
</evidence>
<keyword evidence="3" id="KW-0963">Cytoplasm</keyword>
<dbReference type="GO" id="GO:0016020">
    <property type="term" value="C:membrane"/>
    <property type="evidence" value="ECO:0007669"/>
    <property type="project" value="UniProtKB-SubCell"/>
</dbReference>
<dbReference type="AlphaFoldDB" id="A0A0E9PAA5"/>
<comment type="subcellular location">
    <subcellularLocation>
        <location evidence="2">Cytoplasm</location>
    </subcellularLocation>
    <subcellularLocation>
        <location evidence="1">Membrane</location>
        <topology evidence="1">Peripheral membrane protein</topology>
    </subcellularLocation>
</comment>
<keyword evidence="4" id="KW-0472">Membrane</keyword>
<proteinExistence type="inferred from homology"/>
<dbReference type="GO" id="GO:0005737">
    <property type="term" value="C:cytoplasm"/>
    <property type="evidence" value="ECO:0007669"/>
    <property type="project" value="UniProtKB-SubCell"/>
</dbReference>
<dbReference type="InterPro" id="IPR011993">
    <property type="entry name" value="PH-like_dom_sf"/>
</dbReference>
<evidence type="ECO:0000259" key="9">
    <source>
        <dbReference type="PROSITE" id="PS50003"/>
    </source>
</evidence>
<dbReference type="EMBL" id="GBXM01107587">
    <property type="protein sequence ID" value="JAH00990.1"/>
    <property type="molecule type" value="Transcribed_RNA"/>
</dbReference>
<evidence type="ECO:0000256" key="1">
    <source>
        <dbReference type="ARBA" id="ARBA00004170"/>
    </source>
</evidence>
<dbReference type="InterPro" id="IPR042832">
    <property type="entry name" value="PHLA1/2/3"/>
</dbReference>
<comment type="similarity">
    <text evidence="6">Belongs to the PHLDA2 family.</text>
</comment>
<sequence length="103" mass="11629">MKMSASELCKVLKEGELEKRSDSLLQFWKRKTCVLTEDSLNIYADSQKKSKSKELKLQSIKKVDCVERTGNSSTSQSSPLTIRKLTSDAQAMITVGMPLSRWL</sequence>
<dbReference type="SUPFAM" id="SSF50729">
    <property type="entry name" value="PH domain-like"/>
    <property type="match status" value="1"/>
</dbReference>
<organism evidence="10">
    <name type="scientific">Anguilla anguilla</name>
    <name type="common">European freshwater eel</name>
    <name type="synonym">Muraena anguilla</name>
    <dbReference type="NCBI Taxonomy" id="7936"/>
    <lineage>
        <taxon>Eukaryota</taxon>
        <taxon>Metazoa</taxon>
        <taxon>Chordata</taxon>
        <taxon>Craniata</taxon>
        <taxon>Vertebrata</taxon>
        <taxon>Euteleostomi</taxon>
        <taxon>Actinopterygii</taxon>
        <taxon>Neopterygii</taxon>
        <taxon>Teleostei</taxon>
        <taxon>Anguilliformes</taxon>
        <taxon>Anguillidae</taxon>
        <taxon>Anguilla</taxon>
    </lineage>
</organism>
<dbReference type="InterPro" id="IPR001849">
    <property type="entry name" value="PH_domain"/>
</dbReference>
<evidence type="ECO:0000256" key="5">
    <source>
        <dbReference type="ARBA" id="ARBA00037121"/>
    </source>
</evidence>
<dbReference type="PANTHER" id="PTHR15478:SF8">
    <property type="entry name" value="PLECKSTRIN HOMOLOGY-LIKE DOMAIN FAMILY A MEMBER 2"/>
    <property type="match status" value="1"/>
</dbReference>
<name>A0A0E9PAA5_ANGAN</name>
<evidence type="ECO:0000256" key="6">
    <source>
        <dbReference type="ARBA" id="ARBA00038385"/>
    </source>
</evidence>
<reference evidence="10" key="2">
    <citation type="journal article" date="2015" name="Fish Shellfish Immunol.">
        <title>Early steps in the European eel (Anguilla anguilla)-Vibrio vulnificus interaction in the gills: Role of the RtxA13 toxin.</title>
        <authorList>
            <person name="Callol A."/>
            <person name="Pajuelo D."/>
            <person name="Ebbesson L."/>
            <person name="Teles M."/>
            <person name="MacKenzie S."/>
            <person name="Amaro C."/>
        </authorList>
    </citation>
    <scope>NUCLEOTIDE SEQUENCE</scope>
</reference>
<comment type="function">
    <text evidence="5">Plays a role in regulating placenta growth. May act via its PH domain that competes with other PH domain-containing proteins, thereby preventing their binding to membrane lipids.</text>
</comment>
<protein>
    <recommendedName>
        <fullName evidence="7">Pleckstrin homology-like domain family A member 2</fullName>
    </recommendedName>
    <alternativeName>
        <fullName evidence="8">Imprinted in placenta and liver protein</fullName>
    </alternativeName>
</protein>
<dbReference type="PANTHER" id="PTHR15478">
    <property type="entry name" value="PLECKSTRIN HOMOLOGY-LIKE DOMAIN, PQ-RICH PROTEIN"/>
    <property type="match status" value="1"/>
</dbReference>
<evidence type="ECO:0000256" key="4">
    <source>
        <dbReference type="ARBA" id="ARBA00023136"/>
    </source>
</evidence>
<feature type="domain" description="PH" evidence="9">
    <location>
        <begin position="10"/>
        <end position="103"/>
    </location>
</feature>
<evidence type="ECO:0000313" key="10">
    <source>
        <dbReference type="EMBL" id="JAH00990.1"/>
    </source>
</evidence>
<reference evidence="10" key="1">
    <citation type="submission" date="2014-11" db="EMBL/GenBank/DDBJ databases">
        <authorList>
            <person name="Amaro Gonzalez C."/>
        </authorList>
    </citation>
    <scope>NUCLEOTIDE SEQUENCE</scope>
</reference>
<dbReference type="GO" id="GO:0043065">
    <property type="term" value="P:positive regulation of apoptotic process"/>
    <property type="evidence" value="ECO:0007669"/>
    <property type="project" value="InterPro"/>
</dbReference>
<evidence type="ECO:0000256" key="3">
    <source>
        <dbReference type="ARBA" id="ARBA00022490"/>
    </source>
</evidence>